<sequence length="181" mass="17937">MKNSKILTASIFAVSAMASQFASATPTTGTITFNGALIADTCIVNGGGSNDFSVTLPSTHTSSLVAAGATAGDTPFSIELTGCSPSVPVRAFFSSASSGIDGATGRLKNTGLATNVEVQLLNSASAPIALNGANATAQGDTLKTTNATGAATLSYTARYFASGATGAGSVNSSVMYEIVYN</sequence>
<dbReference type="GO" id="GO:0043709">
    <property type="term" value="P:cell adhesion involved in single-species biofilm formation"/>
    <property type="evidence" value="ECO:0007669"/>
    <property type="project" value="TreeGrafter"/>
</dbReference>
<comment type="caution">
    <text evidence="6">The sequence shown here is derived from an EMBL/GenBank/DDBJ whole genome shotgun (WGS) entry which is preliminary data.</text>
</comment>
<evidence type="ECO:0000313" key="7">
    <source>
        <dbReference type="Proteomes" id="UP000033588"/>
    </source>
</evidence>
<keyword evidence="4" id="KW-0281">Fimbrium</keyword>
<evidence type="ECO:0000256" key="2">
    <source>
        <dbReference type="ARBA" id="ARBA00006671"/>
    </source>
</evidence>
<dbReference type="PANTHER" id="PTHR33420">
    <property type="entry name" value="FIMBRIAL SUBUNIT ELFA-RELATED"/>
    <property type="match status" value="1"/>
</dbReference>
<dbReference type="SUPFAM" id="SSF49401">
    <property type="entry name" value="Bacterial adhesins"/>
    <property type="match status" value="1"/>
</dbReference>
<evidence type="ECO:0000256" key="5">
    <source>
        <dbReference type="SAM" id="SignalP"/>
    </source>
</evidence>
<dbReference type="OrthoDB" id="6466381at2"/>
<dbReference type="Pfam" id="PF16970">
    <property type="entry name" value="FimA"/>
    <property type="match status" value="1"/>
</dbReference>
<name>A0A0F4TM33_PSEFL</name>
<evidence type="ECO:0000256" key="3">
    <source>
        <dbReference type="ARBA" id="ARBA00022729"/>
    </source>
</evidence>
<proteinExistence type="inferred from homology"/>
<gene>
    <name evidence="6" type="ORF">VC35_16620</name>
</gene>
<feature type="signal peptide" evidence="5">
    <location>
        <begin position="1"/>
        <end position="24"/>
    </location>
</feature>
<protein>
    <recommendedName>
        <fullName evidence="8">Type 1 fimbrial protein</fullName>
    </recommendedName>
</protein>
<dbReference type="InterPro" id="IPR008966">
    <property type="entry name" value="Adhesion_dom_sf"/>
</dbReference>
<feature type="chain" id="PRO_5002479147" description="Type 1 fimbrial protein" evidence="5">
    <location>
        <begin position="25"/>
        <end position="181"/>
    </location>
</feature>
<dbReference type="AlphaFoldDB" id="A0A0F4TM33"/>
<dbReference type="InterPro" id="IPR050263">
    <property type="entry name" value="Bact_Fimbrial_Adh_Pro"/>
</dbReference>
<dbReference type="GO" id="GO:0009289">
    <property type="term" value="C:pilus"/>
    <property type="evidence" value="ECO:0007669"/>
    <property type="project" value="UniProtKB-SubCell"/>
</dbReference>
<accession>A0A0F4TM33</accession>
<evidence type="ECO:0000313" key="6">
    <source>
        <dbReference type="EMBL" id="KJZ44457.1"/>
    </source>
</evidence>
<dbReference type="PATRIC" id="fig|294.132.peg.2491"/>
<dbReference type="EMBL" id="LACC01000021">
    <property type="protein sequence ID" value="KJZ44457.1"/>
    <property type="molecule type" value="Genomic_DNA"/>
</dbReference>
<dbReference type="Gene3D" id="2.60.40.1090">
    <property type="entry name" value="Fimbrial-type adhesion domain"/>
    <property type="match status" value="1"/>
</dbReference>
<comment type="similarity">
    <text evidence="2">Belongs to the fimbrial protein family.</text>
</comment>
<evidence type="ECO:0008006" key="8">
    <source>
        <dbReference type="Google" id="ProtNLM"/>
    </source>
</evidence>
<dbReference type="Proteomes" id="UP000033588">
    <property type="component" value="Unassembled WGS sequence"/>
</dbReference>
<dbReference type="InterPro" id="IPR039458">
    <property type="entry name" value="FimA-like"/>
</dbReference>
<organism evidence="6 7">
    <name type="scientific">Pseudomonas fluorescens</name>
    <dbReference type="NCBI Taxonomy" id="294"/>
    <lineage>
        <taxon>Bacteria</taxon>
        <taxon>Pseudomonadati</taxon>
        <taxon>Pseudomonadota</taxon>
        <taxon>Gammaproteobacteria</taxon>
        <taxon>Pseudomonadales</taxon>
        <taxon>Pseudomonadaceae</taxon>
        <taxon>Pseudomonas</taxon>
    </lineage>
</organism>
<reference evidence="6 7" key="1">
    <citation type="submission" date="2015-03" db="EMBL/GenBank/DDBJ databases">
        <title>Comparative genomics of Pseudomonas insights into diversity of traits involved in vanlence and defense.</title>
        <authorList>
            <person name="Qin Y."/>
        </authorList>
    </citation>
    <scope>NUCLEOTIDE SEQUENCE [LARGE SCALE GENOMIC DNA]</scope>
    <source>
        <strain evidence="6 7">C8</strain>
    </source>
</reference>
<dbReference type="RefSeq" id="WP_046041579.1">
    <property type="nucleotide sequence ID" value="NZ_LACC01000021.1"/>
</dbReference>
<dbReference type="InterPro" id="IPR036937">
    <property type="entry name" value="Adhesion_dom_fimbrial_sf"/>
</dbReference>
<comment type="subcellular location">
    <subcellularLocation>
        <location evidence="1">Fimbrium</location>
    </subcellularLocation>
</comment>
<evidence type="ECO:0000256" key="1">
    <source>
        <dbReference type="ARBA" id="ARBA00004561"/>
    </source>
</evidence>
<keyword evidence="3 5" id="KW-0732">Signal</keyword>
<evidence type="ECO:0000256" key="4">
    <source>
        <dbReference type="ARBA" id="ARBA00023263"/>
    </source>
</evidence>
<dbReference type="PANTHER" id="PTHR33420:SF3">
    <property type="entry name" value="FIMBRIAL SUBUNIT ELFA"/>
    <property type="match status" value="1"/>
</dbReference>